<gene>
    <name evidence="1" type="ORF">UFOPK1650_00588</name>
</gene>
<dbReference type="Pfam" id="PF20060">
    <property type="entry name" value="DUF6459"/>
    <property type="match status" value="1"/>
</dbReference>
<protein>
    <submittedName>
        <fullName evidence="1">Unannotated protein</fullName>
    </submittedName>
</protein>
<proteinExistence type="predicted"/>
<dbReference type="AlphaFoldDB" id="A0A6J6DYQ5"/>
<evidence type="ECO:0000313" key="1">
    <source>
        <dbReference type="EMBL" id="CAB4568646.1"/>
    </source>
</evidence>
<accession>A0A6J6DYQ5</accession>
<dbReference type="EMBL" id="CAEZTJ010000071">
    <property type="protein sequence ID" value="CAB4568646.1"/>
    <property type="molecule type" value="Genomic_DNA"/>
</dbReference>
<reference evidence="1" key="1">
    <citation type="submission" date="2020-05" db="EMBL/GenBank/DDBJ databases">
        <authorList>
            <person name="Chiriac C."/>
            <person name="Salcher M."/>
            <person name="Ghai R."/>
            <person name="Kavagutti S V."/>
        </authorList>
    </citation>
    <scope>NUCLEOTIDE SEQUENCE</scope>
</reference>
<organism evidence="1">
    <name type="scientific">freshwater metagenome</name>
    <dbReference type="NCBI Taxonomy" id="449393"/>
    <lineage>
        <taxon>unclassified sequences</taxon>
        <taxon>metagenomes</taxon>
        <taxon>ecological metagenomes</taxon>
    </lineage>
</organism>
<sequence length="159" mass="18921">MSREVTEREIGWQAPMLPLFEERTRITEAGIKRRLYLIPTQFGEQFDPNFSPLPTPQDQLPEITLWVRDFTRRLLEVMSSRRAPHQLARWCHRQPFSTLLGMTRSFTDLPKVRRVHIRQPLESLAEVTVLLEYRGRTHAIVLRFEGVDRRWLCTVIERV</sequence>
<name>A0A6J6DYQ5_9ZZZZ</name>
<dbReference type="InterPro" id="IPR045596">
    <property type="entry name" value="DUF6459"/>
</dbReference>